<organism evidence="2 3">
    <name type="scientific">Pararge aegeria aegeria</name>
    <dbReference type="NCBI Taxonomy" id="348720"/>
    <lineage>
        <taxon>Eukaryota</taxon>
        <taxon>Metazoa</taxon>
        <taxon>Ecdysozoa</taxon>
        <taxon>Arthropoda</taxon>
        <taxon>Hexapoda</taxon>
        <taxon>Insecta</taxon>
        <taxon>Pterygota</taxon>
        <taxon>Neoptera</taxon>
        <taxon>Endopterygota</taxon>
        <taxon>Lepidoptera</taxon>
        <taxon>Glossata</taxon>
        <taxon>Ditrysia</taxon>
        <taxon>Papilionoidea</taxon>
        <taxon>Nymphalidae</taxon>
        <taxon>Satyrinae</taxon>
        <taxon>Satyrini</taxon>
        <taxon>Parargina</taxon>
        <taxon>Pararge</taxon>
    </lineage>
</organism>
<protein>
    <submittedName>
        <fullName evidence="2">Jg27469 protein</fullName>
    </submittedName>
</protein>
<gene>
    <name evidence="2" type="primary">jg27469</name>
    <name evidence="2" type="ORF">PAEG_LOCUS6021</name>
</gene>
<sequence length="135" mass="14806">MYRYFLILLVICYDVNCEDCVTVDFENGLEGNFTNTFGVCSGMQMWNLKQYSSLDMDSPHPKAASFISPQVSMSCMSSFQFTLSPGGMLEVNLYMLPTAPSIDHLIILVFQYNPGGNDGTIANVVLSASGSSFVP</sequence>
<keyword evidence="3" id="KW-1185">Reference proteome</keyword>
<feature type="signal peptide" evidence="1">
    <location>
        <begin position="1"/>
        <end position="17"/>
    </location>
</feature>
<feature type="chain" id="PRO_5035907980" evidence="1">
    <location>
        <begin position="18"/>
        <end position="135"/>
    </location>
</feature>
<comment type="caution">
    <text evidence="2">The sequence shown here is derived from an EMBL/GenBank/DDBJ whole genome shotgun (WGS) entry which is preliminary data.</text>
</comment>
<evidence type="ECO:0000313" key="2">
    <source>
        <dbReference type="EMBL" id="CAH2218174.1"/>
    </source>
</evidence>
<dbReference type="OrthoDB" id="7443816at2759"/>
<dbReference type="AlphaFoldDB" id="A0A8S4QXC9"/>
<keyword evidence="1" id="KW-0732">Signal</keyword>
<dbReference type="EMBL" id="CAKXAJ010019164">
    <property type="protein sequence ID" value="CAH2218174.1"/>
    <property type="molecule type" value="Genomic_DNA"/>
</dbReference>
<accession>A0A8S4QXC9</accession>
<reference evidence="2" key="1">
    <citation type="submission" date="2022-03" db="EMBL/GenBank/DDBJ databases">
        <authorList>
            <person name="Lindestad O."/>
        </authorList>
    </citation>
    <scope>NUCLEOTIDE SEQUENCE</scope>
</reference>
<evidence type="ECO:0000256" key="1">
    <source>
        <dbReference type="SAM" id="SignalP"/>
    </source>
</evidence>
<feature type="non-terminal residue" evidence="2">
    <location>
        <position position="135"/>
    </location>
</feature>
<evidence type="ECO:0000313" key="3">
    <source>
        <dbReference type="Proteomes" id="UP000838756"/>
    </source>
</evidence>
<name>A0A8S4QXC9_9NEOP</name>
<proteinExistence type="predicted"/>
<dbReference type="Proteomes" id="UP000838756">
    <property type="component" value="Unassembled WGS sequence"/>
</dbReference>